<evidence type="ECO:0000256" key="8">
    <source>
        <dbReference type="SAM" id="Phobius"/>
    </source>
</evidence>
<dbReference type="SUPFAM" id="SSF51735">
    <property type="entry name" value="NAD(P)-binding Rossmann-fold domains"/>
    <property type="match status" value="1"/>
</dbReference>
<keyword evidence="3 7" id="KW-0805">Transcription regulation</keyword>
<comment type="subunit">
    <text evidence="7">Homodimer.</text>
</comment>
<keyword evidence="11" id="KW-1185">Reference proteome</keyword>
<dbReference type="RefSeq" id="WP_169699358.1">
    <property type="nucleotide sequence ID" value="NZ_LS974202.1"/>
</dbReference>
<evidence type="ECO:0000256" key="7">
    <source>
        <dbReference type="HAMAP-Rule" id="MF_01131"/>
    </source>
</evidence>
<dbReference type="Gene3D" id="1.10.10.10">
    <property type="entry name" value="Winged helix-like DNA-binding domain superfamily/Winged helix DNA-binding domain"/>
    <property type="match status" value="1"/>
</dbReference>
<accession>A0A7Z7LGS3</accession>
<evidence type="ECO:0000256" key="4">
    <source>
        <dbReference type="ARBA" id="ARBA00023027"/>
    </source>
</evidence>
<dbReference type="InterPro" id="IPR009718">
    <property type="entry name" value="Rex_DNA-bd_C_dom"/>
</dbReference>
<evidence type="ECO:0000259" key="9">
    <source>
        <dbReference type="SMART" id="SM00881"/>
    </source>
</evidence>
<dbReference type="InterPro" id="IPR036390">
    <property type="entry name" value="WH_DNA-bd_sf"/>
</dbReference>
<feature type="binding site" evidence="7">
    <location>
        <begin position="90"/>
        <end position="95"/>
    </location>
    <ligand>
        <name>NAD(+)</name>
        <dbReference type="ChEBI" id="CHEBI:57540"/>
    </ligand>
</feature>
<evidence type="ECO:0000256" key="5">
    <source>
        <dbReference type="ARBA" id="ARBA00023125"/>
    </source>
</evidence>
<dbReference type="AlphaFoldDB" id="A0A7Z7LGS3"/>
<protein>
    <recommendedName>
        <fullName evidence="7">Redox-sensing transcriptional repressor Rex</fullName>
    </recommendedName>
</protein>
<dbReference type="KEGG" id="minf:MESINF_1738"/>
<dbReference type="PANTHER" id="PTHR35786:SF1">
    <property type="entry name" value="REDOX-SENSING TRANSCRIPTIONAL REPRESSOR REX 1"/>
    <property type="match status" value="1"/>
</dbReference>
<dbReference type="InterPro" id="IPR036388">
    <property type="entry name" value="WH-like_DNA-bd_sf"/>
</dbReference>
<keyword evidence="8" id="KW-0472">Membrane</keyword>
<reference evidence="10 11" key="1">
    <citation type="submission" date="2017-01" db="EMBL/GenBank/DDBJ databases">
        <authorList>
            <person name="Erauso G."/>
        </authorList>
    </citation>
    <scope>NUCLEOTIDE SEQUENCE [LARGE SCALE GENOMIC DNA]</scope>
    <source>
        <strain evidence="10">MESINF1</strain>
    </source>
</reference>
<dbReference type="NCBIfam" id="NF003993">
    <property type="entry name" value="PRK05472.2-2"/>
    <property type="match status" value="1"/>
</dbReference>
<dbReference type="NCBIfam" id="NF003996">
    <property type="entry name" value="PRK05472.2-5"/>
    <property type="match status" value="1"/>
</dbReference>
<name>A0A7Z7LGS3_9BACT</name>
<evidence type="ECO:0000256" key="2">
    <source>
        <dbReference type="ARBA" id="ARBA00022491"/>
    </source>
</evidence>
<dbReference type="SMART" id="SM00881">
    <property type="entry name" value="CoA_binding"/>
    <property type="match status" value="1"/>
</dbReference>
<dbReference type="InterPro" id="IPR022876">
    <property type="entry name" value="Tscrpt_rep_Rex"/>
</dbReference>
<dbReference type="InterPro" id="IPR036291">
    <property type="entry name" value="NAD(P)-bd_dom_sf"/>
</dbReference>
<keyword evidence="8" id="KW-1133">Transmembrane helix</keyword>
<dbReference type="GO" id="GO:0003677">
    <property type="term" value="F:DNA binding"/>
    <property type="evidence" value="ECO:0007669"/>
    <property type="project" value="UniProtKB-UniRule"/>
</dbReference>
<dbReference type="SUPFAM" id="SSF46785">
    <property type="entry name" value="Winged helix' DNA-binding domain"/>
    <property type="match status" value="1"/>
</dbReference>
<keyword evidence="1 7" id="KW-0963">Cytoplasm</keyword>
<comment type="subcellular location">
    <subcellularLocation>
        <location evidence="7">Cytoplasm</location>
    </subcellularLocation>
</comment>
<dbReference type="GO" id="GO:0003700">
    <property type="term" value="F:DNA-binding transcription factor activity"/>
    <property type="evidence" value="ECO:0007669"/>
    <property type="project" value="UniProtKB-UniRule"/>
</dbReference>
<dbReference type="GO" id="GO:0045892">
    <property type="term" value="P:negative regulation of DNA-templated transcription"/>
    <property type="evidence" value="ECO:0007669"/>
    <property type="project" value="InterPro"/>
</dbReference>
<dbReference type="EMBL" id="LS974202">
    <property type="protein sequence ID" value="SSC13182.1"/>
    <property type="molecule type" value="Genomic_DNA"/>
</dbReference>
<comment type="function">
    <text evidence="7">Modulates transcription in response to changes in cellular NADH/NAD(+) redox state.</text>
</comment>
<dbReference type="Pfam" id="PF06971">
    <property type="entry name" value="Put_DNA-bind_N"/>
    <property type="match status" value="1"/>
</dbReference>
<dbReference type="NCBIfam" id="NF003995">
    <property type="entry name" value="PRK05472.2-4"/>
    <property type="match status" value="1"/>
</dbReference>
<keyword evidence="8" id="KW-0812">Transmembrane</keyword>
<dbReference type="Gene3D" id="3.40.50.720">
    <property type="entry name" value="NAD(P)-binding Rossmann-like Domain"/>
    <property type="match status" value="1"/>
</dbReference>
<evidence type="ECO:0000256" key="3">
    <source>
        <dbReference type="ARBA" id="ARBA00023015"/>
    </source>
</evidence>
<gene>
    <name evidence="7 10" type="primary">rex</name>
    <name evidence="10" type="ORF">MESINF_1738</name>
</gene>
<comment type="similarity">
    <text evidence="7">Belongs to the transcriptional regulatory Rex family.</text>
</comment>
<dbReference type="NCBIfam" id="NF003989">
    <property type="entry name" value="PRK05472.1-3"/>
    <property type="match status" value="1"/>
</dbReference>
<dbReference type="Proteomes" id="UP000250796">
    <property type="component" value="Chromosome MESINF"/>
</dbReference>
<keyword evidence="5 7" id="KW-0238">DNA-binding</keyword>
<dbReference type="GO" id="GO:0005737">
    <property type="term" value="C:cytoplasm"/>
    <property type="evidence" value="ECO:0007669"/>
    <property type="project" value="UniProtKB-SubCell"/>
</dbReference>
<feature type="domain" description="CoA-binding" evidence="9">
    <location>
        <begin position="79"/>
        <end position="181"/>
    </location>
</feature>
<feature type="DNA-binding region" description="H-T-H motif" evidence="7">
    <location>
        <begin position="16"/>
        <end position="55"/>
    </location>
</feature>
<dbReference type="Pfam" id="PF02629">
    <property type="entry name" value="CoA_binding"/>
    <property type="match status" value="1"/>
</dbReference>
<evidence type="ECO:0000313" key="10">
    <source>
        <dbReference type="EMBL" id="SSC13182.1"/>
    </source>
</evidence>
<dbReference type="InterPro" id="IPR058236">
    <property type="entry name" value="Rex_actinobacterial-type"/>
</dbReference>
<evidence type="ECO:0000256" key="1">
    <source>
        <dbReference type="ARBA" id="ARBA00022490"/>
    </source>
</evidence>
<dbReference type="NCBIfam" id="NF003992">
    <property type="entry name" value="PRK05472.2-1"/>
    <property type="match status" value="1"/>
</dbReference>
<dbReference type="GO" id="GO:0051775">
    <property type="term" value="P:response to redox state"/>
    <property type="evidence" value="ECO:0007669"/>
    <property type="project" value="InterPro"/>
</dbReference>
<evidence type="ECO:0000313" key="11">
    <source>
        <dbReference type="Proteomes" id="UP000250796"/>
    </source>
</evidence>
<sequence length="215" mass="23458">MDNQKIPKPTIKRLAVYYRCLENILFSGKASVSSKEIADELGIKASQVRKDLSYFGEFGRRGVGYSTQQLLESVSDILGMRKIWNVCIVGMGNLGMALAVYPGLSKSGFFIKALFDNNPNKIGIPIPNDLSIEPISILKSVVKERAINMGVITVPAEAAQETADALVDAGVQGIVNFAPVRLNLPDSVKVEEIDISVSFRSLAFSISLHSGRRRE</sequence>
<keyword evidence="2 7" id="KW-0678">Repressor</keyword>
<evidence type="ECO:0000256" key="6">
    <source>
        <dbReference type="ARBA" id="ARBA00023163"/>
    </source>
</evidence>
<dbReference type="HAMAP" id="MF_01131">
    <property type="entry name" value="Rex"/>
    <property type="match status" value="1"/>
</dbReference>
<proteinExistence type="inferred from homology"/>
<dbReference type="NCBIfam" id="NF003994">
    <property type="entry name" value="PRK05472.2-3"/>
    <property type="match status" value="1"/>
</dbReference>
<dbReference type="InterPro" id="IPR003781">
    <property type="entry name" value="CoA-bd"/>
</dbReference>
<keyword evidence="6 7" id="KW-0804">Transcription</keyword>
<dbReference type="PANTHER" id="PTHR35786">
    <property type="entry name" value="REDOX-SENSING TRANSCRIPTIONAL REPRESSOR REX"/>
    <property type="match status" value="1"/>
</dbReference>
<keyword evidence="4 7" id="KW-0520">NAD</keyword>
<feature type="transmembrane region" description="Helical" evidence="8">
    <location>
        <begin position="83"/>
        <end position="104"/>
    </location>
</feature>
<organism evidence="10 11">
    <name type="scientific">Mesotoga infera</name>
    <dbReference type="NCBI Taxonomy" id="1236046"/>
    <lineage>
        <taxon>Bacteria</taxon>
        <taxon>Thermotogati</taxon>
        <taxon>Thermotogota</taxon>
        <taxon>Thermotogae</taxon>
        <taxon>Kosmotogales</taxon>
        <taxon>Kosmotogaceae</taxon>
        <taxon>Mesotoga</taxon>
    </lineage>
</organism>